<dbReference type="Pfam" id="PF00106">
    <property type="entry name" value="adh_short"/>
    <property type="match status" value="1"/>
</dbReference>
<name>A0ABW2F6S9_9BACL</name>
<evidence type="ECO:0000313" key="5">
    <source>
        <dbReference type="Proteomes" id="UP001596378"/>
    </source>
</evidence>
<evidence type="ECO:0000256" key="1">
    <source>
        <dbReference type="ARBA" id="ARBA00006484"/>
    </source>
</evidence>
<dbReference type="Gene3D" id="3.40.50.720">
    <property type="entry name" value="NAD(P)-binding Rossmann-like Domain"/>
    <property type="match status" value="1"/>
</dbReference>
<sequence length="336" mass="36105">MSEHTYTQRTPQRPIPSGYGPRTTAQDIVAGIDLRGKIAIVTGGYSGLGLEVSRILAQAGAHIVLPARSPGKAAAAAAAVPGAELAEMDLADPASIDRFAAGFEATGRPLHLLIQCAGIMALPELRRDERGYELQLATNHLGHFQLAARLWPALRRAGSARVVSVSSGAHRFSAIRFEDPNYLHRPYAKWEAYGQSKTANALFALALDRKGAPYGVRAFSAHPGSVVTDLSRHLSDDEMKAMGALDDQGRRTYSETTEERKTVPEGAATIVWCAVGRQLDGQGGVYCRNADIAEPVPSEQLAAPGANGVWPWAMDEDAAERLWTLSERLTEVPFAI</sequence>
<dbReference type="Proteomes" id="UP001596378">
    <property type="component" value="Unassembled WGS sequence"/>
</dbReference>
<keyword evidence="2" id="KW-0560">Oxidoreductase</keyword>
<dbReference type="RefSeq" id="WP_378048203.1">
    <property type="nucleotide sequence ID" value="NZ_JBHMDN010000016.1"/>
</dbReference>
<keyword evidence="5" id="KW-1185">Reference proteome</keyword>
<evidence type="ECO:0000256" key="2">
    <source>
        <dbReference type="ARBA" id="ARBA00023002"/>
    </source>
</evidence>
<dbReference type="InterPro" id="IPR036291">
    <property type="entry name" value="NAD(P)-bd_dom_sf"/>
</dbReference>
<feature type="region of interest" description="Disordered" evidence="3">
    <location>
        <begin position="1"/>
        <end position="22"/>
    </location>
</feature>
<dbReference type="InterPro" id="IPR002347">
    <property type="entry name" value="SDR_fam"/>
</dbReference>
<dbReference type="SUPFAM" id="SSF51735">
    <property type="entry name" value="NAD(P)-binding Rossmann-fold domains"/>
    <property type="match status" value="1"/>
</dbReference>
<organism evidence="4 5">
    <name type="scientific">Cohnella cellulosilytica</name>
    <dbReference type="NCBI Taxonomy" id="986710"/>
    <lineage>
        <taxon>Bacteria</taxon>
        <taxon>Bacillati</taxon>
        <taxon>Bacillota</taxon>
        <taxon>Bacilli</taxon>
        <taxon>Bacillales</taxon>
        <taxon>Paenibacillaceae</taxon>
        <taxon>Cohnella</taxon>
    </lineage>
</organism>
<dbReference type="PANTHER" id="PTHR24320">
    <property type="entry name" value="RETINOL DEHYDROGENASE"/>
    <property type="match status" value="1"/>
</dbReference>
<dbReference type="PRINTS" id="PR00081">
    <property type="entry name" value="GDHRDH"/>
</dbReference>
<reference evidence="5" key="1">
    <citation type="journal article" date="2019" name="Int. J. Syst. Evol. Microbiol.">
        <title>The Global Catalogue of Microorganisms (GCM) 10K type strain sequencing project: providing services to taxonomists for standard genome sequencing and annotation.</title>
        <authorList>
            <consortium name="The Broad Institute Genomics Platform"/>
            <consortium name="The Broad Institute Genome Sequencing Center for Infectious Disease"/>
            <person name="Wu L."/>
            <person name="Ma J."/>
        </authorList>
    </citation>
    <scope>NUCLEOTIDE SEQUENCE [LARGE SCALE GENOMIC DNA]</scope>
    <source>
        <strain evidence="5">KCTC 12907</strain>
    </source>
</reference>
<accession>A0ABW2F6S9</accession>
<comment type="caution">
    <text evidence="4">The sequence shown here is derived from an EMBL/GenBank/DDBJ whole genome shotgun (WGS) entry which is preliminary data.</text>
</comment>
<comment type="similarity">
    <text evidence="1">Belongs to the short-chain dehydrogenases/reductases (SDR) family.</text>
</comment>
<dbReference type="PANTHER" id="PTHR24320:SF148">
    <property type="entry name" value="NAD(P)-BINDING ROSSMANN-FOLD SUPERFAMILY PROTEIN"/>
    <property type="match status" value="1"/>
</dbReference>
<proteinExistence type="inferred from homology"/>
<protein>
    <submittedName>
        <fullName evidence="4">SDR family NAD(P)-dependent oxidoreductase</fullName>
    </submittedName>
</protein>
<gene>
    <name evidence="4" type="ORF">ACFQMJ_04060</name>
</gene>
<evidence type="ECO:0000313" key="4">
    <source>
        <dbReference type="EMBL" id="MFC7147704.1"/>
    </source>
</evidence>
<evidence type="ECO:0000256" key="3">
    <source>
        <dbReference type="SAM" id="MobiDB-lite"/>
    </source>
</evidence>
<dbReference type="EMBL" id="JBHTAI010000002">
    <property type="protein sequence ID" value="MFC7147704.1"/>
    <property type="molecule type" value="Genomic_DNA"/>
</dbReference>
<feature type="compositionally biased region" description="Polar residues" evidence="3">
    <location>
        <begin position="1"/>
        <end position="11"/>
    </location>
</feature>